<dbReference type="Pfam" id="PF00535">
    <property type="entry name" value="Glycos_transf_2"/>
    <property type="match status" value="1"/>
</dbReference>
<evidence type="ECO:0000256" key="3">
    <source>
        <dbReference type="ARBA" id="ARBA00022679"/>
    </source>
</evidence>
<dbReference type="RefSeq" id="WP_272778300.1">
    <property type="nucleotide sequence ID" value="NZ_JAQQLI010000027.1"/>
</dbReference>
<accession>A0ABT5JEG1</accession>
<keyword evidence="6" id="KW-1185">Reference proteome</keyword>
<dbReference type="InterPro" id="IPR001173">
    <property type="entry name" value="Glyco_trans_2-like"/>
</dbReference>
<feature type="domain" description="Glycosyltransferase 2-like" evidence="4">
    <location>
        <begin position="61"/>
        <end position="117"/>
    </location>
</feature>
<organism evidence="5 6">
    <name type="scientific">Rhodoplanes tepidamans</name>
    <name type="common">Rhodoplanes cryptolactis</name>
    <dbReference type="NCBI Taxonomy" id="200616"/>
    <lineage>
        <taxon>Bacteria</taxon>
        <taxon>Pseudomonadati</taxon>
        <taxon>Pseudomonadota</taxon>
        <taxon>Alphaproteobacteria</taxon>
        <taxon>Hyphomicrobiales</taxon>
        <taxon>Nitrobacteraceae</taxon>
        <taxon>Rhodoplanes</taxon>
    </lineage>
</organism>
<comment type="caution">
    <text evidence="5">The sequence shown here is derived from an EMBL/GenBank/DDBJ whole genome shotgun (WGS) entry which is preliminary data.</text>
</comment>
<gene>
    <name evidence="5" type="ORF">PQJ73_17355</name>
</gene>
<protein>
    <recommendedName>
        <fullName evidence="4">Glycosyltransferase 2-like domain-containing protein</fullName>
    </recommendedName>
</protein>
<reference evidence="5" key="2">
    <citation type="submission" date="2023-02" db="EMBL/GenBank/DDBJ databases">
        <authorList>
            <person name="Rayyan A."/>
            <person name="Meyer T."/>
            <person name="Kyndt J.A."/>
        </authorList>
    </citation>
    <scope>NUCLEOTIDE SEQUENCE</scope>
    <source>
        <strain evidence="5">DSM 9987</strain>
    </source>
</reference>
<dbReference type="SUPFAM" id="SSF53448">
    <property type="entry name" value="Nucleotide-diphospho-sugar transferases"/>
    <property type="match status" value="1"/>
</dbReference>
<dbReference type="EMBL" id="JAQQLI010000027">
    <property type="protein sequence ID" value="MDC7787460.1"/>
    <property type="molecule type" value="Genomic_DNA"/>
</dbReference>
<dbReference type="InterPro" id="IPR029044">
    <property type="entry name" value="Nucleotide-diphossugar_trans"/>
</dbReference>
<evidence type="ECO:0000259" key="4">
    <source>
        <dbReference type="Pfam" id="PF00535"/>
    </source>
</evidence>
<dbReference type="Gene3D" id="3.90.550.10">
    <property type="entry name" value="Spore Coat Polysaccharide Biosynthesis Protein SpsA, Chain A"/>
    <property type="match status" value="1"/>
</dbReference>
<sequence>MRDGLPAGDDAASARARCRAVVVCHRPDPAVLDDVLAAVTPQVAGVLVVANDGATPAGAMPATVEVLVPDRNLGLGAAYNAAARWADARGATHLLLLDQDSVPGPDMVARLHAAITAPSGGTGRVAAAGPLWRDRAGGRDGHFVRLGRRRLTRLRPAAGAVVETDFLLSSGSLIDLAAVAAVGPFDAALFIEHVDTDWSLRARAAGWRLLGVADARLDHALGQGRFPGLPGRLAPTLAHYPPERSYWLVRNSVALWRRPYAPPEWRRADLRRTAGLVAAHLIFAPQRLCRLRHVLRGLRDGRRLAAGAIDNPGAPP</sequence>
<keyword evidence="3" id="KW-0808">Transferase</keyword>
<dbReference type="PANTHER" id="PTHR43179">
    <property type="entry name" value="RHAMNOSYLTRANSFERASE WBBL"/>
    <property type="match status" value="1"/>
</dbReference>
<proteinExistence type="inferred from homology"/>
<evidence type="ECO:0000313" key="6">
    <source>
        <dbReference type="Proteomes" id="UP001165652"/>
    </source>
</evidence>
<evidence type="ECO:0000256" key="2">
    <source>
        <dbReference type="ARBA" id="ARBA00022676"/>
    </source>
</evidence>
<keyword evidence="2" id="KW-0328">Glycosyltransferase</keyword>
<reference evidence="5" key="1">
    <citation type="journal article" date="2023" name="Microbiol Resour">
        <title>Genome Sequences of Rhodoplanes serenus and Two Thermotolerant Strains, Rhodoplanes tepidamans and 'Rhodoplanes cryptolactis,' Further Refine the Genus.</title>
        <authorList>
            <person name="Rayyan A.A."/>
            <person name="Kyndt J.A."/>
        </authorList>
    </citation>
    <scope>NUCLEOTIDE SEQUENCE</scope>
    <source>
        <strain evidence="5">DSM 9987</strain>
    </source>
</reference>
<dbReference type="Proteomes" id="UP001165652">
    <property type="component" value="Unassembled WGS sequence"/>
</dbReference>
<evidence type="ECO:0000256" key="1">
    <source>
        <dbReference type="ARBA" id="ARBA00006739"/>
    </source>
</evidence>
<comment type="similarity">
    <text evidence="1">Belongs to the glycosyltransferase 2 family.</text>
</comment>
<name>A0ABT5JEG1_RHOTP</name>
<dbReference type="PANTHER" id="PTHR43179:SF12">
    <property type="entry name" value="GALACTOFURANOSYLTRANSFERASE GLFT2"/>
    <property type="match status" value="1"/>
</dbReference>
<evidence type="ECO:0000313" key="5">
    <source>
        <dbReference type="EMBL" id="MDC7787460.1"/>
    </source>
</evidence>